<sequence>MKLFVVPALVIAIVLLGFFVYKQSESERQQEIERVVSDANSSLHRIEANTHWVR</sequence>
<protein>
    <submittedName>
        <fullName evidence="1">Uncharacterized protein</fullName>
    </submittedName>
</protein>
<organism evidence="1 2">
    <name type="scientific">Acinetobacter wanghuae</name>
    <dbReference type="NCBI Taxonomy" id="2662362"/>
    <lineage>
        <taxon>Bacteria</taxon>
        <taxon>Pseudomonadati</taxon>
        <taxon>Pseudomonadota</taxon>
        <taxon>Gammaproteobacteria</taxon>
        <taxon>Moraxellales</taxon>
        <taxon>Moraxellaceae</taxon>
        <taxon>Acinetobacter</taxon>
    </lineage>
</organism>
<accession>A0AA91AKK3</accession>
<dbReference type="Proteomes" id="UP000480556">
    <property type="component" value="Unassembled WGS sequence"/>
</dbReference>
<evidence type="ECO:0000313" key="1">
    <source>
        <dbReference type="EMBL" id="MQW92955.1"/>
    </source>
</evidence>
<dbReference type="AlphaFoldDB" id="A0AA91AKK3"/>
<dbReference type="RefSeq" id="WP_153371786.1">
    <property type="nucleotide sequence ID" value="NZ_CP045650.1"/>
</dbReference>
<evidence type="ECO:0000313" key="2">
    <source>
        <dbReference type="Proteomes" id="UP000480556"/>
    </source>
</evidence>
<proteinExistence type="predicted"/>
<gene>
    <name evidence="1" type="ORF">GHJ48_11245</name>
</gene>
<comment type="caution">
    <text evidence="1">The sequence shown here is derived from an EMBL/GenBank/DDBJ whole genome shotgun (WGS) entry which is preliminary data.</text>
</comment>
<dbReference type="EMBL" id="WITK01000020">
    <property type="protein sequence ID" value="MQW92955.1"/>
    <property type="molecule type" value="Genomic_DNA"/>
</dbReference>
<reference evidence="1 2" key="1">
    <citation type="submission" date="2019-10" db="EMBL/GenBank/DDBJ databases">
        <authorList>
            <person name="Dong K."/>
        </authorList>
    </citation>
    <scope>NUCLEOTIDE SEQUENCE [LARGE SCALE GENOMIC DNA]</scope>
    <source>
        <strain evidence="2">dk771</strain>
    </source>
</reference>
<name>A0AA91AKK3_9GAMM</name>